<protein>
    <recommendedName>
        <fullName evidence="2">Phytanoyl-CoA dioxygenase</fullName>
    </recommendedName>
</protein>
<sequence length="76" mass="8755">MASDTPLSNNQVSHFKTFGFLILENLLDQTSIDHWRQQIWSELETSLETPETWTRRGGLDGYQYDPPESALVHHPA</sequence>
<name>A0A382EVE8_9ZZZZ</name>
<feature type="non-terminal residue" evidence="1">
    <location>
        <position position="76"/>
    </location>
</feature>
<evidence type="ECO:0000313" key="1">
    <source>
        <dbReference type="EMBL" id="SVB54415.1"/>
    </source>
</evidence>
<reference evidence="1" key="1">
    <citation type="submission" date="2018-05" db="EMBL/GenBank/DDBJ databases">
        <authorList>
            <person name="Lanie J.A."/>
            <person name="Ng W.-L."/>
            <person name="Kazmierczak K.M."/>
            <person name="Andrzejewski T.M."/>
            <person name="Davidsen T.M."/>
            <person name="Wayne K.J."/>
            <person name="Tettelin H."/>
            <person name="Glass J.I."/>
            <person name="Rusch D."/>
            <person name="Podicherti R."/>
            <person name="Tsui H.-C.T."/>
            <person name="Winkler M.E."/>
        </authorList>
    </citation>
    <scope>NUCLEOTIDE SEQUENCE</scope>
</reference>
<accession>A0A382EVE8</accession>
<evidence type="ECO:0008006" key="2">
    <source>
        <dbReference type="Google" id="ProtNLM"/>
    </source>
</evidence>
<proteinExistence type="predicted"/>
<dbReference type="AlphaFoldDB" id="A0A382EVE8"/>
<gene>
    <name evidence="1" type="ORF">METZ01_LOCUS207269</name>
</gene>
<dbReference type="Gene3D" id="2.60.120.620">
    <property type="entry name" value="q2cbj1_9rhob like domain"/>
    <property type="match status" value="1"/>
</dbReference>
<dbReference type="EMBL" id="UINC01046419">
    <property type="protein sequence ID" value="SVB54415.1"/>
    <property type="molecule type" value="Genomic_DNA"/>
</dbReference>
<organism evidence="1">
    <name type="scientific">marine metagenome</name>
    <dbReference type="NCBI Taxonomy" id="408172"/>
    <lineage>
        <taxon>unclassified sequences</taxon>
        <taxon>metagenomes</taxon>
        <taxon>ecological metagenomes</taxon>
    </lineage>
</organism>
<dbReference type="SUPFAM" id="SSF51197">
    <property type="entry name" value="Clavaminate synthase-like"/>
    <property type="match status" value="1"/>
</dbReference>